<keyword evidence="4" id="KW-1185">Reference proteome</keyword>
<organism evidence="3 4">
    <name type="scientific">Levilactobacillus tongjiangensis</name>
    <dbReference type="NCBI Taxonomy" id="2486023"/>
    <lineage>
        <taxon>Bacteria</taxon>
        <taxon>Bacillati</taxon>
        <taxon>Bacillota</taxon>
        <taxon>Bacilli</taxon>
        <taxon>Lactobacillales</taxon>
        <taxon>Lactobacillaceae</taxon>
        <taxon>Levilactobacillus</taxon>
    </lineage>
</organism>
<dbReference type="Pfam" id="PF02604">
    <property type="entry name" value="PhdYeFM_antitox"/>
    <property type="match status" value="1"/>
</dbReference>
<evidence type="ECO:0000313" key="4">
    <source>
        <dbReference type="Proteomes" id="UP001596254"/>
    </source>
</evidence>
<sequence>MAISATNITDARNNLKKITDDVAEYDDQVIITKPKNKNVVVMSESEFNSWKETLYLFSSEANQLALQKSFKQAETGQVKALTPEEWNRLSHE</sequence>
<dbReference type="RefSeq" id="WP_125693577.1">
    <property type="nucleotide sequence ID" value="NZ_JBHSSK010000014.1"/>
</dbReference>
<protein>
    <recommendedName>
        <fullName evidence="2">Antitoxin</fullName>
    </recommendedName>
</protein>
<accession>A0ABW1SRL5</accession>
<dbReference type="InterPro" id="IPR051405">
    <property type="entry name" value="phD/YefM_antitoxin"/>
</dbReference>
<evidence type="ECO:0000256" key="1">
    <source>
        <dbReference type="ARBA" id="ARBA00009981"/>
    </source>
</evidence>
<proteinExistence type="inferred from homology"/>
<evidence type="ECO:0000313" key="3">
    <source>
        <dbReference type="EMBL" id="MFC6206802.1"/>
    </source>
</evidence>
<dbReference type="NCBIfam" id="TIGR01552">
    <property type="entry name" value="phd_fam"/>
    <property type="match status" value="1"/>
</dbReference>
<dbReference type="EMBL" id="JBHSSK010000014">
    <property type="protein sequence ID" value="MFC6206802.1"/>
    <property type="molecule type" value="Genomic_DNA"/>
</dbReference>
<dbReference type="SUPFAM" id="SSF143120">
    <property type="entry name" value="YefM-like"/>
    <property type="match status" value="1"/>
</dbReference>
<dbReference type="PANTHER" id="PTHR33713">
    <property type="entry name" value="ANTITOXIN YAFN-RELATED"/>
    <property type="match status" value="1"/>
</dbReference>
<dbReference type="PANTHER" id="PTHR33713:SF6">
    <property type="entry name" value="ANTITOXIN YEFM"/>
    <property type="match status" value="1"/>
</dbReference>
<reference evidence="4" key="1">
    <citation type="journal article" date="2019" name="Int. J. Syst. Evol. Microbiol.">
        <title>The Global Catalogue of Microorganisms (GCM) 10K type strain sequencing project: providing services to taxonomists for standard genome sequencing and annotation.</title>
        <authorList>
            <consortium name="The Broad Institute Genomics Platform"/>
            <consortium name="The Broad Institute Genome Sequencing Center for Infectious Disease"/>
            <person name="Wu L."/>
            <person name="Ma J."/>
        </authorList>
    </citation>
    <scope>NUCLEOTIDE SEQUENCE [LARGE SCALE GENOMIC DNA]</scope>
    <source>
        <strain evidence="4">CCM 8905</strain>
    </source>
</reference>
<comment type="similarity">
    <text evidence="1 2">Belongs to the phD/YefM antitoxin family.</text>
</comment>
<comment type="function">
    <text evidence="2">Antitoxin component of a type II toxin-antitoxin (TA) system.</text>
</comment>
<dbReference type="Gene3D" id="3.40.1620.10">
    <property type="entry name" value="YefM-like domain"/>
    <property type="match status" value="1"/>
</dbReference>
<comment type="caution">
    <text evidence="3">The sequence shown here is derived from an EMBL/GenBank/DDBJ whole genome shotgun (WGS) entry which is preliminary data.</text>
</comment>
<dbReference type="Proteomes" id="UP001596254">
    <property type="component" value="Unassembled WGS sequence"/>
</dbReference>
<dbReference type="Gene3D" id="6.10.250.330">
    <property type="match status" value="1"/>
</dbReference>
<gene>
    <name evidence="3" type="ORF">ACFP1G_04835</name>
</gene>
<dbReference type="InterPro" id="IPR036165">
    <property type="entry name" value="YefM-like_sf"/>
</dbReference>
<evidence type="ECO:0000256" key="2">
    <source>
        <dbReference type="RuleBase" id="RU362080"/>
    </source>
</evidence>
<name>A0ABW1SRL5_9LACO</name>
<dbReference type="InterPro" id="IPR006442">
    <property type="entry name" value="Antitoxin_Phd/YefM"/>
</dbReference>